<sequence>MKKIISLLGAAGVLLASTSEAATWVGIETGIGSSDYESASDSIDASWTGAIQAGVDLNQNWSVLVGAHMGGGSSIPRKEIGVITESEEELDYRALSLSLNRNFYLTERQFLYASVGMNYNQTEVELHGVKTIDDDGIGYNLRAGWLFRLNQRFSVNVGLQRLGMSDVDVNSANVGLMYRF</sequence>
<feature type="chain" id="PRO_5044562974" description="Outer membrane protein beta-barrel domain-containing protein" evidence="2">
    <location>
        <begin position="22"/>
        <end position="180"/>
    </location>
</feature>
<keyword evidence="7" id="KW-1185">Reference proteome</keyword>
<evidence type="ECO:0000313" key="5">
    <source>
        <dbReference type="EMBL" id="SIO94305.1"/>
    </source>
</evidence>
<dbReference type="Proteomes" id="UP000184774">
    <property type="component" value="Unassembled WGS sequence"/>
</dbReference>
<dbReference type="OrthoDB" id="5865331at2"/>
<reference evidence="4 7" key="3">
    <citation type="journal article" date="2020" name="J. Nat. Prod.">
        <title>Genomics-Metabolomics Profiling Disclosed Marine Vibrio spartinae 3.6 as a Producer of a New Branched Side Chain Prodigiosin.</title>
        <authorList>
            <person name="Vitale G.A."/>
            <person name="Sciarretta M."/>
            <person name="Palma Esposito F."/>
            <person name="January G.G."/>
            <person name="Giaccio M."/>
            <person name="Bunk B."/>
            <person name="Sproer C."/>
            <person name="Bajerski F."/>
            <person name="Power D."/>
            <person name="Festa C."/>
            <person name="Monti M.C."/>
            <person name="D'Auria M.V."/>
            <person name="de Pascale D."/>
        </authorList>
    </citation>
    <scope>NUCLEOTIDE SEQUENCE [LARGE SCALE GENOMIC DNA]</scope>
    <source>
        <strain evidence="4 7">3.6</strain>
    </source>
</reference>
<dbReference type="Proteomes" id="UP000515264">
    <property type="component" value="Chromosome 1"/>
</dbReference>
<evidence type="ECO:0000259" key="3">
    <source>
        <dbReference type="Pfam" id="PF13505"/>
    </source>
</evidence>
<organism evidence="5 6">
    <name type="scientific">Vibrio spartinae</name>
    <dbReference type="NCBI Taxonomy" id="1918945"/>
    <lineage>
        <taxon>Bacteria</taxon>
        <taxon>Pseudomonadati</taxon>
        <taxon>Pseudomonadota</taxon>
        <taxon>Gammaproteobacteria</taxon>
        <taxon>Vibrionales</taxon>
        <taxon>Vibrionaceae</taxon>
        <taxon>Vibrio</taxon>
    </lineage>
</organism>
<protein>
    <recommendedName>
        <fullName evidence="3">Outer membrane protein beta-barrel domain-containing protein</fullName>
    </recommendedName>
</protein>
<dbReference type="RefSeq" id="WP_074372846.1">
    <property type="nucleotide sequence ID" value="NZ_AP024907.1"/>
</dbReference>
<reference evidence="4" key="2">
    <citation type="submission" date="2019-11" db="EMBL/GenBank/DDBJ databases">
        <authorList>
            <person name="January G."/>
            <person name="Bunk B."/>
        </authorList>
    </citation>
    <scope>NUCLEOTIDE SEQUENCE</scope>
    <source>
        <strain evidence="4">3.6</strain>
    </source>
</reference>
<dbReference type="Pfam" id="PF13505">
    <property type="entry name" value="OMP_b-brl"/>
    <property type="match status" value="1"/>
</dbReference>
<proteinExistence type="predicted"/>
<dbReference type="EMBL" id="FSSB01000011">
    <property type="protein sequence ID" value="SIO94305.1"/>
    <property type="molecule type" value="Genomic_DNA"/>
</dbReference>
<evidence type="ECO:0000313" key="6">
    <source>
        <dbReference type="Proteomes" id="UP000184774"/>
    </source>
</evidence>
<name>A0A1N6M4F6_9VIBR</name>
<evidence type="ECO:0000256" key="1">
    <source>
        <dbReference type="ARBA" id="ARBA00022729"/>
    </source>
</evidence>
<dbReference type="SUPFAM" id="SSF56925">
    <property type="entry name" value="OMPA-like"/>
    <property type="match status" value="1"/>
</dbReference>
<evidence type="ECO:0000313" key="7">
    <source>
        <dbReference type="Proteomes" id="UP000515264"/>
    </source>
</evidence>
<accession>A0A1N6M4F6</accession>
<dbReference type="InterPro" id="IPR027385">
    <property type="entry name" value="Beta-barrel_OMP"/>
</dbReference>
<feature type="domain" description="Outer membrane protein beta-barrel" evidence="3">
    <location>
        <begin position="9"/>
        <end position="180"/>
    </location>
</feature>
<feature type="signal peptide" evidence="2">
    <location>
        <begin position="1"/>
        <end position="21"/>
    </location>
</feature>
<gene>
    <name evidence="5" type="ORF">VSP9026_01996</name>
    <name evidence="4" type="ORF">Vspart_00656</name>
</gene>
<keyword evidence="1 2" id="KW-0732">Signal</keyword>
<dbReference type="EMBL" id="CP046268">
    <property type="protein sequence ID" value="QMV13427.1"/>
    <property type="molecule type" value="Genomic_DNA"/>
</dbReference>
<dbReference type="AlphaFoldDB" id="A0A1N6M4F6"/>
<evidence type="ECO:0000313" key="4">
    <source>
        <dbReference type="EMBL" id="QMV13427.1"/>
    </source>
</evidence>
<evidence type="ECO:0000256" key="2">
    <source>
        <dbReference type="SAM" id="SignalP"/>
    </source>
</evidence>
<reference evidence="5 6" key="1">
    <citation type="submission" date="2016-12" db="EMBL/GenBank/DDBJ databases">
        <authorList>
            <person name="Song W.-J."/>
            <person name="Kurnit D.M."/>
        </authorList>
    </citation>
    <scope>NUCLEOTIDE SEQUENCE [LARGE SCALE GENOMIC DNA]</scope>
    <source>
        <strain evidence="5 6">CECT 9026</strain>
    </source>
</reference>
<dbReference type="Gene3D" id="2.40.160.20">
    <property type="match status" value="1"/>
</dbReference>
<dbReference type="InterPro" id="IPR011250">
    <property type="entry name" value="OMP/PagP_B-barrel"/>
</dbReference>